<dbReference type="Proteomes" id="UP000256329">
    <property type="component" value="Unassembled WGS sequence"/>
</dbReference>
<feature type="non-terminal residue" evidence="2">
    <location>
        <position position="125"/>
    </location>
</feature>
<protein>
    <recommendedName>
        <fullName evidence="1">SAF domain-containing protein</fullName>
    </recommendedName>
</protein>
<comment type="caution">
    <text evidence="2">The sequence shown here is derived from an EMBL/GenBank/DDBJ whole genome shotgun (WGS) entry which is preliminary data.</text>
</comment>
<proteinExistence type="predicted"/>
<feature type="domain" description="SAF" evidence="1">
    <location>
        <begin position="38"/>
        <end position="98"/>
    </location>
</feature>
<reference evidence="2 3" key="1">
    <citation type="submission" date="2018-08" db="EMBL/GenBank/DDBJ databases">
        <title>Form III RuBisCO-mediated autotrophy in Thermodesulfobium bacteria.</title>
        <authorList>
            <person name="Toshchakov S.V."/>
            <person name="Kublanov I.V."/>
            <person name="Frolov E."/>
            <person name="Bonch-Osmolovskaya E.A."/>
            <person name="Tourova T.P."/>
            <person name="Chernych N.A."/>
            <person name="Lebedinsky A.V."/>
        </authorList>
    </citation>
    <scope>NUCLEOTIDE SEQUENCE [LARGE SCALE GENOMIC DNA]</scope>
    <source>
        <strain evidence="2 3">SR</strain>
    </source>
</reference>
<dbReference type="CDD" id="cd11614">
    <property type="entry name" value="SAF_CpaB_FlgA_like"/>
    <property type="match status" value="1"/>
</dbReference>
<dbReference type="RefSeq" id="WP_134643007.1">
    <property type="nucleotide sequence ID" value="NZ_QSLN01000023.1"/>
</dbReference>
<evidence type="ECO:0000313" key="2">
    <source>
        <dbReference type="EMBL" id="RDV81190.1"/>
    </source>
</evidence>
<evidence type="ECO:0000313" key="3">
    <source>
        <dbReference type="Proteomes" id="UP000256329"/>
    </source>
</evidence>
<dbReference type="EMBL" id="QSLN01000023">
    <property type="protein sequence ID" value="RDV81190.1"/>
    <property type="molecule type" value="Genomic_DNA"/>
</dbReference>
<dbReference type="Pfam" id="PF08666">
    <property type="entry name" value="SAF"/>
    <property type="match status" value="1"/>
</dbReference>
<dbReference type="SMART" id="SM00858">
    <property type="entry name" value="SAF"/>
    <property type="match status" value="1"/>
</dbReference>
<dbReference type="InterPro" id="IPR013974">
    <property type="entry name" value="SAF"/>
</dbReference>
<dbReference type="OrthoDB" id="2585866at2"/>
<organism evidence="2 3">
    <name type="scientific">Ammonifex thiophilus</name>
    <dbReference type="NCBI Taxonomy" id="444093"/>
    <lineage>
        <taxon>Bacteria</taxon>
        <taxon>Bacillati</taxon>
        <taxon>Bacillota</taxon>
        <taxon>Clostridia</taxon>
        <taxon>Thermoanaerobacterales</taxon>
        <taxon>Thermoanaerobacteraceae</taxon>
        <taxon>Ammonifex</taxon>
    </lineage>
</organism>
<accession>A0A3D8P3I1</accession>
<sequence length="125" mass="13108">MTRTRKVGLVISLLLSLLFTVVIVAAANKKYGEATQPVEALKVKEVIPAGVEISSRNTEVVKVPKPASEGLAPPQEALGKVARVPLVRGQLVYREDLDTAPQLAPGCVEVLVPVDLSSSACALPG</sequence>
<name>A0A3D8P3I1_9THEO</name>
<keyword evidence="3" id="KW-1185">Reference proteome</keyword>
<gene>
    <name evidence="2" type="ORF">DXX99_09875</name>
</gene>
<evidence type="ECO:0000259" key="1">
    <source>
        <dbReference type="SMART" id="SM00858"/>
    </source>
</evidence>
<dbReference type="AlphaFoldDB" id="A0A3D8P3I1"/>